<dbReference type="EMBL" id="ML996565">
    <property type="protein sequence ID" value="KAF2762953.1"/>
    <property type="molecule type" value="Genomic_DNA"/>
</dbReference>
<reference evidence="2" key="1">
    <citation type="journal article" date="2020" name="Stud. Mycol.">
        <title>101 Dothideomycetes genomes: a test case for predicting lifestyles and emergence of pathogens.</title>
        <authorList>
            <person name="Haridas S."/>
            <person name="Albert R."/>
            <person name="Binder M."/>
            <person name="Bloem J."/>
            <person name="Labutti K."/>
            <person name="Salamov A."/>
            <person name="Andreopoulos B."/>
            <person name="Baker S."/>
            <person name="Barry K."/>
            <person name="Bills G."/>
            <person name="Bluhm B."/>
            <person name="Cannon C."/>
            <person name="Castanera R."/>
            <person name="Culley D."/>
            <person name="Daum C."/>
            <person name="Ezra D."/>
            <person name="Gonzalez J."/>
            <person name="Henrissat B."/>
            <person name="Kuo A."/>
            <person name="Liang C."/>
            <person name="Lipzen A."/>
            <person name="Lutzoni F."/>
            <person name="Magnuson J."/>
            <person name="Mondo S."/>
            <person name="Nolan M."/>
            <person name="Ohm R."/>
            <person name="Pangilinan J."/>
            <person name="Park H.-J."/>
            <person name="Ramirez L."/>
            <person name="Alfaro M."/>
            <person name="Sun H."/>
            <person name="Tritt A."/>
            <person name="Yoshinaga Y."/>
            <person name="Zwiers L.-H."/>
            <person name="Turgeon B."/>
            <person name="Goodwin S."/>
            <person name="Spatafora J."/>
            <person name="Crous P."/>
            <person name="Grigoriev I."/>
        </authorList>
    </citation>
    <scope>NUCLEOTIDE SEQUENCE</scope>
    <source>
        <strain evidence="2">CBS 121739</strain>
    </source>
</reference>
<sequence>MANIPFPHPFTTTPATTPFHIPKTDWLAANPRFANLAIGAVVFSPPLPQSPNQTTTTTTPKILLLQRAAHEAYANTWEPPGGGCEDATIDRTLLHGVGRELWEEAGLVMTRVMARVGGVHAWSHKVKGQWAKIVFWVEVERGADGDGNGNGNGNGEGDVVVRLDPKEHQAFVWASEEEVLAGRVGGVEVGFMEGAREMFVDAFRVRREAVAALGEGGAGFAEGGEDGGVGVAV</sequence>
<dbReference type="InterPro" id="IPR015797">
    <property type="entry name" value="NUDIX_hydrolase-like_dom_sf"/>
</dbReference>
<dbReference type="SUPFAM" id="SSF55811">
    <property type="entry name" value="Nudix"/>
    <property type="match status" value="1"/>
</dbReference>
<gene>
    <name evidence="2" type="ORF">EJ05DRAFT_534401</name>
</gene>
<dbReference type="CDD" id="cd02883">
    <property type="entry name" value="NUDIX_Hydrolase"/>
    <property type="match status" value="1"/>
</dbReference>
<name>A0A6A6WLA3_9PEZI</name>
<dbReference type="PANTHER" id="PTHR43736:SF1">
    <property type="entry name" value="DIHYDRONEOPTERIN TRIPHOSPHATE DIPHOSPHATASE"/>
    <property type="match status" value="1"/>
</dbReference>
<proteinExistence type="predicted"/>
<dbReference type="InterPro" id="IPR000086">
    <property type="entry name" value="NUDIX_hydrolase_dom"/>
</dbReference>
<dbReference type="AlphaFoldDB" id="A0A6A6WLA3"/>
<dbReference type="OrthoDB" id="276276at2759"/>
<dbReference type="Proteomes" id="UP000799437">
    <property type="component" value="Unassembled WGS sequence"/>
</dbReference>
<dbReference type="Pfam" id="PF00293">
    <property type="entry name" value="NUDIX"/>
    <property type="match status" value="1"/>
</dbReference>
<feature type="domain" description="Nudix hydrolase" evidence="1">
    <location>
        <begin position="33"/>
        <end position="197"/>
    </location>
</feature>
<evidence type="ECO:0000313" key="3">
    <source>
        <dbReference type="Proteomes" id="UP000799437"/>
    </source>
</evidence>
<keyword evidence="3" id="KW-1185">Reference proteome</keyword>
<protein>
    <recommendedName>
        <fullName evidence="1">Nudix hydrolase domain-containing protein</fullName>
    </recommendedName>
</protein>
<accession>A0A6A6WLA3</accession>
<dbReference type="GeneID" id="54490237"/>
<organism evidence="2 3">
    <name type="scientific">Pseudovirgaria hyperparasitica</name>
    <dbReference type="NCBI Taxonomy" id="470096"/>
    <lineage>
        <taxon>Eukaryota</taxon>
        <taxon>Fungi</taxon>
        <taxon>Dikarya</taxon>
        <taxon>Ascomycota</taxon>
        <taxon>Pezizomycotina</taxon>
        <taxon>Dothideomycetes</taxon>
        <taxon>Dothideomycetes incertae sedis</taxon>
        <taxon>Acrospermales</taxon>
        <taxon>Acrospermaceae</taxon>
        <taxon>Pseudovirgaria</taxon>
    </lineage>
</organism>
<evidence type="ECO:0000313" key="2">
    <source>
        <dbReference type="EMBL" id="KAF2762953.1"/>
    </source>
</evidence>
<evidence type="ECO:0000259" key="1">
    <source>
        <dbReference type="PROSITE" id="PS51462"/>
    </source>
</evidence>
<dbReference type="PROSITE" id="PS51462">
    <property type="entry name" value="NUDIX"/>
    <property type="match status" value="1"/>
</dbReference>
<dbReference type="RefSeq" id="XP_033605404.1">
    <property type="nucleotide sequence ID" value="XM_033749183.1"/>
</dbReference>
<dbReference type="Gene3D" id="3.90.79.10">
    <property type="entry name" value="Nucleoside Triphosphate Pyrophosphohydrolase"/>
    <property type="match status" value="1"/>
</dbReference>
<dbReference type="PANTHER" id="PTHR43736">
    <property type="entry name" value="ADP-RIBOSE PYROPHOSPHATASE"/>
    <property type="match status" value="1"/>
</dbReference>